<accession>A0A9C6SF43</accession>
<keyword evidence="3" id="KW-1185">Reference proteome</keyword>
<name>A0A9C6SF43_BOMTE</name>
<feature type="domain" description="Mutator-like transposase" evidence="2">
    <location>
        <begin position="70"/>
        <end position="417"/>
    </location>
</feature>
<evidence type="ECO:0000259" key="2">
    <source>
        <dbReference type="Pfam" id="PF20700"/>
    </source>
</evidence>
<gene>
    <name evidence="4" type="primary">LOC105666814</name>
</gene>
<evidence type="ECO:0000313" key="4">
    <source>
        <dbReference type="RefSeq" id="XP_048267793.1"/>
    </source>
</evidence>
<dbReference type="InterPro" id="IPR049012">
    <property type="entry name" value="Mutator_transp_dom"/>
</dbReference>
<protein>
    <submittedName>
        <fullName evidence="4">Uncharacterized protein LOC105666814</fullName>
    </submittedName>
</protein>
<feature type="region of interest" description="Disordered" evidence="1">
    <location>
        <begin position="1"/>
        <end position="23"/>
    </location>
</feature>
<proteinExistence type="predicted"/>
<dbReference type="AlphaFoldDB" id="A0A9C6SF43"/>
<dbReference type="GeneID" id="105666814"/>
<dbReference type="RefSeq" id="XP_048267793.1">
    <property type="nucleotide sequence ID" value="XM_048411836.1"/>
</dbReference>
<evidence type="ECO:0000256" key="1">
    <source>
        <dbReference type="SAM" id="MobiDB-lite"/>
    </source>
</evidence>
<dbReference type="PANTHER" id="PTHR33309">
    <property type="entry name" value="KERATIN, ULTRA HIGH-SULFUR MATRIX PROTEIN-LIKE"/>
    <property type="match status" value="1"/>
</dbReference>
<reference evidence="4" key="1">
    <citation type="submission" date="2025-08" db="UniProtKB">
        <authorList>
            <consortium name="RefSeq"/>
        </authorList>
    </citation>
    <scope>IDENTIFICATION</scope>
</reference>
<dbReference type="KEGG" id="bter:105666814"/>
<evidence type="ECO:0000313" key="3">
    <source>
        <dbReference type="Proteomes" id="UP000835206"/>
    </source>
</evidence>
<dbReference type="PANTHER" id="PTHR33309:SF3">
    <property type="entry name" value="CCHC-TYPE DOMAIN-CONTAINING PROTEIN"/>
    <property type="match status" value="1"/>
</dbReference>
<organism evidence="3 4">
    <name type="scientific">Bombus terrestris</name>
    <name type="common">Buff-tailed bumblebee</name>
    <name type="synonym">Apis terrestris</name>
    <dbReference type="NCBI Taxonomy" id="30195"/>
    <lineage>
        <taxon>Eukaryota</taxon>
        <taxon>Metazoa</taxon>
        <taxon>Ecdysozoa</taxon>
        <taxon>Arthropoda</taxon>
        <taxon>Hexapoda</taxon>
        <taxon>Insecta</taxon>
        <taxon>Pterygota</taxon>
        <taxon>Neoptera</taxon>
        <taxon>Endopterygota</taxon>
        <taxon>Hymenoptera</taxon>
        <taxon>Apocrita</taxon>
        <taxon>Aculeata</taxon>
        <taxon>Apoidea</taxon>
        <taxon>Anthophila</taxon>
        <taxon>Apidae</taxon>
        <taxon>Bombus</taxon>
        <taxon>Bombus</taxon>
    </lineage>
</organism>
<dbReference type="Pfam" id="PF20700">
    <property type="entry name" value="Mutator"/>
    <property type="match status" value="1"/>
</dbReference>
<sequence>MDKKHSKFSSKRACRPKKRRFSGNQFTVEEETSFTSASVAKLKSSQDEEVLINNNYGYCILEFFSVFTTLSSLILCSTCKKDIKFSRTAARGLGFKIAIQCGCEEVRYIQSSSSINKAFEVNRRLVVAMRLLGIGREGINIFCSMMDICQGLTTGTYYSCLNNLYVAASAVYDQIISKAVKEEKELILESDPTANPNHLIVSGDGTWKKRGFNSLFGVTTLVGKYSKKVVDTIVKSSFCQGCNLWKHKKNYDIKAYEDWYEEHEESCTINHKGSAGKMEVDAVVEMFERSEAKHNAKYVRYIGDGDSKTFKGILDINPYNDDPIVEKKECVRHVQKRMGAWLRKAKKDNKSIGGKGAGKLTDKVIDELSLYYGVAIRRNPDSVEDMKRDVWATYYHKISTNKNPQHMNCPPGSSSWCKWQKAVADGTIDEFDHENPPLNDDVLKVIKPIYESLSTDTLLERCLGSETQNNNESLNSLIWTFAPKHGDIHAGTQTIQISTFLAVCIFNEGFIPILKILSVMGITIGPEAHAFAVRRDEVRIERSELRASETSKEAKTARLYERTSVNEHFEVEEGFLYGEIEPSTYCLAKIN</sequence>
<dbReference type="Proteomes" id="UP000835206">
    <property type="component" value="Chromosome 14"/>
</dbReference>
<dbReference type="OrthoDB" id="7673008at2759"/>
<feature type="compositionally biased region" description="Basic residues" evidence="1">
    <location>
        <begin position="1"/>
        <end position="21"/>
    </location>
</feature>